<gene>
    <name evidence="2" type="ORF">B0W44_12005</name>
</gene>
<accession>A0A1U9K8I1</accession>
<dbReference type="OrthoDB" id="1815486at2"/>
<organism evidence="2 3">
    <name type="scientific">Novibacillus thermophilus</name>
    <dbReference type="NCBI Taxonomy" id="1471761"/>
    <lineage>
        <taxon>Bacteria</taxon>
        <taxon>Bacillati</taxon>
        <taxon>Bacillota</taxon>
        <taxon>Bacilli</taxon>
        <taxon>Bacillales</taxon>
        <taxon>Thermoactinomycetaceae</taxon>
        <taxon>Novibacillus</taxon>
    </lineage>
</organism>
<feature type="domain" description="SGNH hydrolase-type esterase" evidence="1">
    <location>
        <begin position="9"/>
        <end position="207"/>
    </location>
</feature>
<dbReference type="EMBL" id="CP019699">
    <property type="protein sequence ID" value="AQS56377.1"/>
    <property type="molecule type" value="Genomic_DNA"/>
</dbReference>
<dbReference type="GO" id="GO:0004622">
    <property type="term" value="F:phosphatidylcholine lysophospholipase activity"/>
    <property type="evidence" value="ECO:0007669"/>
    <property type="project" value="TreeGrafter"/>
</dbReference>
<dbReference type="STRING" id="1471761.B0W44_12005"/>
<dbReference type="KEGG" id="ntr:B0W44_12005"/>
<dbReference type="Gene3D" id="3.40.50.1110">
    <property type="entry name" value="SGNH hydrolase"/>
    <property type="match status" value="1"/>
</dbReference>
<dbReference type="InterPro" id="IPR051532">
    <property type="entry name" value="Ester_Hydrolysis_Enzymes"/>
</dbReference>
<dbReference type="CDD" id="cd00229">
    <property type="entry name" value="SGNH_hydrolase"/>
    <property type="match status" value="1"/>
</dbReference>
<proteinExistence type="predicted"/>
<evidence type="ECO:0000313" key="3">
    <source>
        <dbReference type="Proteomes" id="UP000188603"/>
    </source>
</evidence>
<dbReference type="InterPro" id="IPR013830">
    <property type="entry name" value="SGNH_hydro"/>
</dbReference>
<dbReference type="InterPro" id="IPR036514">
    <property type="entry name" value="SGNH_hydro_sf"/>
</dbReference>
<keyword evidence="3" id="KW-1185">Reference proteome</keyword>
<dbReference type="RefSeq" id="WP_077720241.1">
    <property type="nucleotide sequence ID" value="NZ_CP019699.1"/>
</dbReference>
<dbReference type="AlphaFoldDB" id="A0A1U9K8I1"/>
<name>A0A1U9K8I1_9BACL</name>
<dbReference type="SUPFAM" id="SSF52266">
    <property type="entry name" value="SGNH hydrolase"/>
    <property type="match status" value="1"/>
</dbReference>
<sequence length="220" mass="25612">MDDPLMYVALGDSITNGRNVRKKQRYPSILTRWLAQSFHHPVYGRNWGKNGMSSSGFLNQLQSPRVFETVRHAQFVTVCIGGNDLIYAYFKWRLWRNDTYLDEAVHTLARNFHRICEQLHWLARGNVVFGTFYNPFPLTPLAVETVEFCNYGVIRPTAERYGFPVADLYAAFRGRESILLENYRTGRLEEYRPLSRRSPVHPNVDGYSTIAHCFARELLK</sequence>
<dbReference type="Proteomes" id="UP000188603">
    <property type="component" value="Chromosome"/>
</dbReference>
<reference evidence="2 3" key="1">
    <citation type="journal article" date="2015" name="Int. J. Syst. Evol. Microbiol.">
        <title>Novibacillus thermophilus gen. nov., sp. nov., a Gram-staining-negative and moderately thermophilic member of the family Thermoactinomycetaceae.</title>
        <authorList>
            <person name="Yang G."/>
            <person name="Chen J."/>
            <person name="Zhou S."/>
        </authorList>
    </citation>
    <scope>NUCLEOTIDE SEQUENCE [LARGE SCALE GENOMIC DNA]</scope>
    <source>
        <strain evidence="2 3">SG-1</strain>
    </source>
</reference>
<dbReference type="PANTHER" id="PTHR30383">
    <property type="entry name" value="THIOESTERASE 1/PROTEASE 1/LYSOPHOSPHOLIPASE L1"/>
    <property type="match status" value="1"/>
</dbReference>
<dbReference type="Pfam" id="PF13472">
    <property type="entry name" value="Lipase_GDSL_2"/>
    <property type="match status" value="1"/>
</dbReference>
<protein>
    <recommendedName>
        <fullName evidence="1">SGNH hydrolase-type esterase domain-containing protein</fullName>
    </recommendedName>
</protein>
<evidence type="ECO:0000259" key="1">
    <source>
        <dbReference type="Pfam" id="PF13472"/>
    </source>
</evidence>
<evidence type="ECO:0000313" key="2">
    <source>
        <dbReference type="EMBL" id="AQS56377.1"/>
    </source>
</evidence>
<dbReference type="PANTHER" id="PTHR30383:SF5">
    <property type="entry name" value="SGNH HYDROLASE-TYPE ESTERASE DOMAIN-CONTAINING PROTEIN"/>
    <property type="match status" value="1"/>
</dbReference>